<evidence type="ECO:0000256" key="2">
    <source>
        <dbReference type="ARBA" id="ARBA00022475"/>
    </source>
</evidence>
<dbReference type="EMBL" id="JBHSHT010000002">
    <property type="protein sequence ID" value="MFC4826457.1"/>
    <property type="molecule type" value="Genomic_DNA"/>
</dbReference>
<comment type="caution">
    <text evidence="8">The sequence shown here is derived from an EMBL/GenBank/DDBJ whole genome shotgun (WGS) entry which is preliminary data.</text>
</comment>
<keyword evidence="5 6" id="KW-0472">Membrane</keyword>
<evidence type="ECO:0000259" key="7">
    <source>
        <dbReference type="PROSITE" id="PS50850"/>
    </source>
</evidence>
<evidence type="ECO:0000313" key="9">
    <source>
        <dbReference type="Proteomes" id="UP001595945"/>
    </source>
</evidence>
<evidence type="ECO:0000256" key="5">
    <source>
        <dbReference type="ARBA" id="ARBA00023136"/>
    </source>
</evidence>
<dbReference type="PANTHER" id="PTHR43124:SF3">
    <property type="entry name" value="CHLORAMPHENICOL EFFLUX PUMP RV0191"/>
    <property type="match status" value="1"/>
</dbReference>
<protein>
    <submittedName>
        <fullName evidence="8">MFS transporter</fullName>
    </submittedName>
</protein>
<gene>
    <name evidence="8" type="ORF">ACFO9K_19550</name>
</gene>
<dbReference type="Pfam" id="PF07690">
    <property type="entry name" value="MFS_1"/>
    <property type="match status" value="1"/>
</dbReference>
<evidence type="ECO:0000313" key="8">
    <source>
        <dbReference type="EMBL" id="MFC4826457.1"/>
    </source>
</evidence>
<feature type="domain" description="Major facilitator superfamily (MFS) profile" evidence="7">
    <location>
        <begin position="26"/>
        <end position="410"/>
    </location>
</feature>
<feature type="transmembrane region" description="Helical" evidence="6">
    <location>
        <begin position="60"/>
        <end position="80"/>
    </location>
</feature>
<dbReference type="InterPro" id="IPR050189">
    <property type="entry name" value="MFS_Efflux_Transporters"/>
</dbReference>
<feature type="transmembrane region" description="Helical" evidence="6">
    <location>
        <begin position="304"/>
        <end position="337"/>
    </location>
</feature>
<comment type="subcellular location">
    <subcellularLocation>
        <location evidence="1">Cell membrane</location>
        <topology evidence="1">Multi-pass membrane protein</topology>
    </subcellularLocation>
</comment>
<dbReference type="Proteomes" id="UP001595945">
    <property type="component" value="Unassembled WGS sequence"/>
</dbReference>
<evidence type="ECO:0000256" key="3">
    <source>
        <dbReference type="ARBA" id="ARBA00022692"/>
    </source>
</evidence>
<reference evidence="8 9" key="1">
    <citation type="journal article" date="2019" name="Int. J. Syst. Evol. Microbiol.">
        <title>The Global Catalogue of Microorganisms (GCM) 10K type strain sequencing project: providing services to taxonomists for standard genome sequencing and annotation.</title>
        <authorList>
            <consortium name="The Broad Institute Genomics Platform"/>
            <consortium name="The Broad Institute Genome Sequencing Center for Infectious Disease"/>
            <person name="Wu L."/>
            <person name="Ma J."/>
        </authorList>
    </citation>
    <scope>NUCLEOTIDE SEQUENCE [LARGE SCALE GENOMIC DNA]</scope>
    <source>
        <strain evidence="8 9">XZYJ18</strain>
    </source>
</reference>
<feature type="transmembrane region" description="Helical" evidence="6">
    <location>
        <begin position="92"/>
        <end position="110"/>
    </location>
</feature>
<keyword evidence="2" id="KW-1003">Cell membrane</keyword>
<evidence type="ECO:0000256" key="4">
    <source>
        <dbReference type="ARBA" id="ARBA00022989"/>
    </source>
</evidence>
<dbReference type="PANTHER" id="PTHR43124">
    <property type="entry name" value="PURINE EFFLUX PUMP PBUE"/>
    <property type="match status" value="1"/>
</dbReference>
<dbReference type="AlphaFoldDB" id="A0ABD5Q6V9"/>
<dbReference type="Gene3D" id="1.20.1250.20">
    <property type="entry name" value="MFS general substrate transporter like domains"/>
    <property type="match status" value="1"/>
</dbReference>
<feature type="transmembrane region" description="Helical" evidence="6">
    <location>
        <begin position="150"/>
        <end position="174"/>
    </location>
</feature>
<feature type="transmembrane region" description="Helical" evidence="6">
    <location>
        <begin position="264"/>
        <end position="283"/>
    </location>
</feature>
<keyword evidence="4 6" id="KW-1133">Transmembrane helix</keyword>
<feature type="transmembrane region" description="Helical" evidence="6">
    <location>
        <begin position="235"/>
        <end position="258"/>
    </location>
</feature>
<feature type="transmembrane region" description="Helical" evidence="6">
    <location>
        <begin position="116"/>
        <end position="138"/>
    </location>
</feature>
<dbReference type="GO" id="GO:0005886">
    <property type="term" value="C:plasma membrane"/>
    <property type="evidence" value="ECO:0007669"/>
    <property type="project" value="UniProtKB-SubCell"/>
</dbReference>
<dbReference type="GeneID" id="73046446"/>
<accession>A0ABD5Q6V9</accession>
<feature type="transmembrane region" description="Helical" evidence="6">
    <location>
        <begin position="387"/>
        <end position="407"/>
    </location>
</feature>
<dbReference type="InterPro" id="IPR020846">
    <property type="entry name" value="MFS_dom"/>
</dbReference>
<name>A0ABD5Q6V9_9EURY</name>
<dbReference type="InterPro" id="IPR036259">
    <property type="entry name" value="MFS_trans_sf"/>
</dbReference>
<organism evidence="8 9">
    <name type="scientific">Halorussus aquaticus</name>
    <dbReference type="NCBI Taxonomy" id="2953748"/>
    <lineage>
        <taxon>Archaea</taxon>
        <taxon>Methanobacteriati</taxon>
        <taxon>Methanobacteriota</taxon>
        <taxon>Stenosarchaea group</taxon>
        <taxon>Halobacteria</taxon>
        <taxon>Halobacteriales</taxon>
        <taxon>Haladaptataceae</taxon>
        <taxon>Halorussus</taxon>
    </lineage>
</organism>
<sequence>MSHGHADESDADEPEERLLTGYSGRLLLAVSLGWAAIQTGRLVLSPLLPTVMDDLAITEFQAGLAFTLLWGLYALCQYPSGRLSDNLTRKSLLVAGLSLVVAGFAALASAPNYPLFLLGAAVVGTGAGLYPTPARALVSDLFVERRGQAFGLHTASGDVGGAAAAGLAVAVLAVAGWRSAYVPVVVVLAGVALALHVWGREAYVVPDADRAAVVAGLADARATAVRLWRNPRMRWLLLAYALYAFTWQSAAGFLPTFLRVSKEFPAGLASGGFVVLFLVGAVVKPLSGSLGDRFPRAGVAAGAMVVAAVALAGLLAASGTLAVGIAVVAFAAGLMAYPPVMQALLMDTFPDGSMGGDLGATRTVYIGLGSLGPSYVGFVAGRVSYDAAFAGLLACLLVSAAIVVRLARTE</sequence>
<keyword evidence="9" id="KW-1185">Reference proteome</keyword>
<dbReference type="PROSITE" id="PS50850">
    <property type="entry name" value="MFS"/>
    <property type="match status" value="1"/>
</dbReference>
<dbReference type="InterPro" id="IPR011701">
    <property type="entry name" value="MFS"/>
</dbReference>
<keyword evidence="3 6" id="KW-0812">Transmembrane</keyword>
<feature type="transmembrane region" description="Helical" evidence="6">
    <location>
        <begin position="180"/>
        <end position="198"/>
    </location>
</feature>
<dbReference type="RefSeq" id="WP_254267945.1">
    <property type="nucleotide sequence ID" value="NZ_CP100400.1"/>
</dbReference>
<evidence type="ECO:0000256" key="6">
    <source>
        <dbReference type="SAM" id="Phobius"/>
    </source>
</evidence>
<evidence type="ECO:0000256" key="1">
    <source>
        <dbReference type="ARBA" id="ARBA00004651"/>
    </source>
</evidence>
<dbReference type="SUPFAM" id="SSF103473">
    <property type="entry name" value="MFS general substrate transporter"/>
    <property type="match status" value="1"/>
</dbReference>
<proteinExistence type="predicted"/>